<keyword evidence="2" id="KW-1185">Reference proteome</keyword>
<dbReference type="Proteomes" id="UP001145114">
    <property type="component" value="Unassembled WGS sequence"/>
</dbReference>
<gene>
    <name evidence="1" type="ORF">EV182_008482</name>
</gene>
<evidence type="ECO:0000313" key="2">
    <source>
        <dbReference type="Proteomes" id="UP001145114"/>
    </source>
</evidence>
<dbReference type="EMBL" id="JAMZIH010009536">
    <property type="protein sequence ID" value="KAJ1669986.1"/>
    <property type="molecule type" value="Genomic_DNA"/>
</dbReference>
<feature type="non-terminal residue" evidence="1">
    <location>
        <position position="218"/>
    </location>
</feature>
<name>A0ACC1H6C8_9FUNG</name>
<organism evidence="1 2">
    <name type="scientific">Spiromyces aspiralis</name>
    <dbReference type="NCBI Taxonomy" id="68401"/>
    <lineage>
        <taxon>Eukaryota</taxon>
        <taxon>Fungi</taxon>
        <taxon>Fungi incertae sedis</taxon>
        <taxon>Zoopagomycota</taxon>
        <taxon>Kickxellomycotina</taxon>
        <taxon>Kickxellomycetes</taxon>
        <taxon>Kickxellales</taxon>
        <taxon>Kickxellaceae</taxon>
        <taxon>Spiromyces</taxon>
    </lineage>
</organism>
<sequence>MVVICGALVLKLWPVWSRMRASAPLPDPEPTKERVEAFRRQRQALARRGRDGPVLRRLAWWRRPPARDGSLESGDLSQSQTTYVGSDGSREDVCAGLASPATAVGPRSPPQKPSSVSPANAESANRQHGAAHATDRHRRQVRNTILRIMLYPLIPILTRTITTVAQIGQFSPKPIYLLNTLLPASQGILNFIAFQLNPSADEFYSWLGGTPLARRIAR</sequence>
<reference evidence="1" key="1">
    <citation type="submission" date="2022-06" db="EMBL/GenBank/DDBJ databases">
        <title>Phylogenomic reconstructions and comparative analyses of Kickxellomycotina fungi.</title>
        <authorList>
            <person name="Reynolds N.K."/>
            <person name="Stajich J.E."/>
            <person name="Barry K."/>
            <person name="Grigoriev I.V."/>
            <person name="Crous P."/>
            <person name="Smith M.E."/>
        </authorList>
    </citation>
    <scope>NUCLEOTIDE SEQUENCE</scope>
    <source>
        <strain evidence="1">RSA 2271</strain>
    </source>
</reference>
<evidence type="ECO:0000313" key="1">
    <source>
        <dbReference type="EMBL" id="KAJ1669986.1"/>
    </source>
</evidence>
<comment type="caution">
    <text evidence="1">The sequence shown here is derived from an EMBL/GenBank/DDBJ whole genome shotgun (WGS) entry which is preliminary data.</text>
</comment>
<proteinExistence type="predicted"/>
<accession>A0ACC1H6C8</accession>
<protein>
    <submittedName>
        <fullName evidence="1">Uncharacterized protein</fullName>
    </submittedName>
</protein>